<sequence>MKKTLLALVVCQVFAASAFAAETSSVPNDNVVVIGNINAVENPSPVETRSTTVNGQFLESQAIGYGNDLVNRKIQHMTRGKDRQAG</sequence>
<reference evidence="2 3" key="1">
    <citation type="submission" date="2016-10" db="EMBL/GenBank/DDBJ databases">
        <authorList>
            <person name="de Groot N.N."/>
        </authorList>
    </citation>
    <scope>NUCLEOTIDE SEQUENCE [LARGE SCALE GENOMIC DNA]</scope>
    <source>
        <strain evidence="2 3">DSM 1736</strain>
    </source>
</reference>
<evidence type="ECO:0000313" key="3">
    <source>
        <dbReference type="Proteomes" id="UP000214880"/>
    </source>
</evidence>
<organism evidence="2 3">
    <name type="scientific">Dendrosporobacter quercicolus</name>
    <dbReference type="NCBI Taxonomy" id="146817"/>
    <lineage>
        <taxon>Bacteria</taxon>
        <taxon>Bacillati</taxon>
        <taxon>Bacillota</taxon>
        <taxon>Negativicutes</taxon>
        <taxon>Selenomonadales</taxon>
        <taxon>Sporomusaceae</taxon>
        <taxon>Dendrosporobacter</taxon>
    </lineage>
</organism>
<evidence type="ECO:0000313" key="2">
    <source>
        <dbReference type="EMBL" id="SDM95259.1"/>
    </source>
</evidence>
<dbReference type="AlphaFoldDB" id="A0A1G9XEM4"/>
<protein>
    <submittedName>
        <fullName evidence="2">Uncharacterized protein</fullName>
    </submittedName>
</protein>
<dbReference type="RefSeq" id="WP_092074442.1">
    <property type="nucleotide sequence ID" value="NZ_FNHB01000009.1"/>
</dbReference>
<gene>
    <name evidence="2" type="ORF">SAMN04488502_10978</name>
</gene>
<name>A0A1G9XEM4_9FIRM</name>
<dbReference type="STRING" id="146817.SAMN04488502_10978"/>
<feature type="chain" id="PRO_5011684408" evidence="1">
    <location>
        <begin position="21"/>
        <end position="86"/>
    </location>
</feature>
<proteinExistence type="predicted"/>
<dbReference type="Proteomes" id="UP000214880">
    <property type="component" value="Unassembled WGS sequence"/>
</dbReference>
<dbReference type="EMBL" id="FNHB01000009">
    <property type="protein sequence ID" value="SDM95259.1"/>
    <property type="molecule type" value="Genomic_DNA"/>
</dbReference>
<keyword evidence="3" id="KW-1185">Reference proteome</keyword>
<feature type="signal peptide" evidence="1">
    <location>
        <begin position="1"/>
        <end position="20"/>
    </location>
</feature>
<accession>A0A1G9XEM4</accession>
<evidence type="ECO:0000256" key="1">
    <source>
        <dbReference type="SAM" id="SignalP"/>
    </source>
</evidence>
<keyword evidence="1" id="KW-0732">Signal</keyword>